<feature type="domain" description="ABC-2 type transporter transmembrane" evidence="7">
    <location>
        <begin position="484"/>
        <end position="731"/>
    </location>
</feature>
<evidence type="ECO:0000256" key="4">
    <source>
        <dbReference type="ARBA" id="ARBA00023136"/>
    </source>
</evidence>
<keyword evidence="9" id="KW-1185">Reference proteome</keyword>
<keyword evidence="2 6" id="KW-0812">Transmembrane</keyword>
<dbReference type="InterPro" id="IPR017501">
    <property type="entry name" value="Phage_infect_YhgE_C"/>
</dbReference>
<comment type="subcellular location">
    <subcellularLocation>
        <location evidence="1">Membrane</location>
        <topology evidence="1">Multi-pass membrane protein</topology>
    </subcellularLocation>
</comment>
<evidence type="ECO:0000256" key="2">
    <source>
        <dbReference type="ARBA" id="ARBA00022692"/>
    </source>
</evidence>
<proteinExistence type="predicted"/>
<dbReference type="PANTHER" id="PTHR43077">
    <property type="entry name" value="TRANSPORT PERMEASE YVFS-RELATED"/>
    <property type="match status" value="1"/>
</dbReference>
<feature type="domain" description="ABC-2 type transporter transmembrane" evidence="7">
    <location>
        <begin position="21"/>
        <end position="164"/>
    </location>
</feature>
<feature type="transmembrane region" description="Helical" evidence="6">
    <location>
        <begin position="660"/>
        <end position="683"/>
    </location>
</feature>
<keyword evidence="4 6" id="KW-0472">Membrane</keyword>
<keyword evidence="3 6" id="KW-1133">Transmembrane helix</keyword>
<dbReference type="NCBIfam" id="TIGR03062">
    <property type="entry name" value="pip_yhgE_Cterm"/>
    <property type="match status" value="1"/>
</dbReference>
<evidence type="ECO:0000313" key="8">
    <source>
        <dbReference type="EMBL" id="PWA12066.1"/>
    </source>
</evidence>
<dbReference type="InterPro" id="IPR017500">
    <property type="entry name" value="Phage_infect_YhgE_N"/>
</dbReference>
<sequence length="754" mass="84271">MWRIYGHDMKSVGTNWVAAILIGGLIILPSLYAWFNIKASWDPYGQTDQMPVGVVNEDKGATIRDNDINAGDELVRTLKENDSMDWHFDKREKAMDKVEYGDYFAVIIIPENFSEQLATVVSDRPEKAEVDYFVNEKINAIAPKITEKGASTIVEQITSNFISTVNGVIFDIFNELGIELEKDLPDIRRFEDYVFKAEESLPEINQLLSESNSDAKHARDIIDKAQGMIPKAEQTTKQGLQTINETTAFLNKAEKRLNDLAPKVENDLKKAQTIAKDVNNFIQGVNTANIDFSAGEEIKKQLNERAGKAIAQINSVEQALNQLKELNNQRPVTPPPAVESPEEGDGTAGQQTSPQGSGSTAAEQKNKQEQNQKIDEAIANLNQLKSALETIQTDAKKIDTFIGEKKQEVDKVIGDLQKLSGNTVNKIDAFMKEYKENIEPTVIKEIKSAKSTLASAKEMLTGIQSTIPEVEKILNRTEKNLGEGQDMLKYLLGEYPYINDKIRELANKIREVQGETDINEIIELLRNDPEAERGFFAEPVKLNKNQIFPVANYGTGMTPFYTVLAIWVGSLLLISLLAADVHEVEEFSARQRYIGKLLTFVTIGLLQTLVVTIGDIFIINVPIVHPVWFVLFGLFISLIFMLIVYTLVSIFGDVGKAMAIVLLVLQIAGSGGTYPVVLLPQFFQMIHPFLPFTYAVDVMREAVSGIVWSRVIRDLLALAIFGFIFLMLGIFLKEPINKKTDALMKKSRKTGLFH</sequence>
<organism evidence="8 9">
    <name type="scientific">Pueribacillus theae</name>
    <dbReference type="NCBI Taxonomy" id="2171751"/>
    <lineage>
        <taxon>Bacteria</taxon>
        <taxon>Bacillati</taxon>
        <taxon>Bacillota</taxon>
        <taxon>Bacilli</taxon>
        <taxon>Bacillales</taxon>
        <taxon>Bacillaceae</taxon>
        <taxon>Pueribacillus</taxon>
    </lineage>
</organism>
<dbReference type="OrthoDB" id="9811483at2"/>
<evidence type="ECO:0000256" key="5">
    <source>
        <dbReference type="SAM" id="MobiDB-lite"/>
    </source>
</evidence>
<dbReference type="InterPro" id="IPR013525">
    <property type="entry name" value="ABC2_TM"/>
</dbReference>
<dbReference type="PANTHER" id="PTHR43077:SF10">
    <property type="entry name" value="TRANSPORT PERMEASE PROTEIN"/>
    <property type="match status" value="1"/>
</dbReference>
<feature type="region of interest" description="Disordered" evidence="5">
    <location>
        <begin position="326"/>
        <end position="370"/>
    </location>
</feature>
<evidence type="ECO:0000256" key="6">
    <source>
        <dbReference type="SAM" id="Phobius"/>
    </source>
</evidence>
<dbReference type="GO" id="GO:0016020">
    <property type="term" value="C:membrane"/>
    <property type="evidence" value="ECO:0007669"/>
    <property type="project" value="UniProtKB-SubCell"/>
</dbReference>
<feature type="compositionally biased region" description="Polar residues" evidence="5">
    <location>
        <begin position="348"/>
        <end position="362"/>
    </location>
</feature>
<comment type="caution">
    <text evidence="8">The sequence shown here is derived from an EMBL/GenBank/DDBJ whole genome shotgun (WGS) entry which is preliminary data.</text>
</comment>
<dbReference type="InterPro" id="IPR051328">
    <property type="entry name" value="T7SS_ABC-Transporter"/>
</dbReference>
<accession>A0A2U1K3H2</accession>
<feature type="transmembrane region" description="Helical" evidence="6">
    <location>
        <begin position="715"/>
        <end position="732"/>
    </location>
</feature>
<evidence type="ECO:0000313" key="9">
    <source>
        <dbReference type="Proteomes" id="UP000245998"/>
    </source>
</evidence>
<dbReference type="Gene3D" id="3.40.1710.10">
    <property type="entry name" value="abc type-2 transporter like domain"/>
    <property type="match status" value="1"/>
</dbReference>
<dbReference type="EMBL" id="QCZG01000013">
    <property type="protein sequence ID" value="PWA12066.1"/>
    <property type="molecule type" value="Genomic_DNA"/>
</dbReference>
<feature type="transmembrane region" description="Helical" evidence="6">
    <location>
        <begin position="12"/>
        <end position="35"/>
    </location>
</feature>
<dbReference type="SUPFAM" id="SSF58104">
    <property type="entry name" value="Methyl-accepting chemotaxis protein (MCP) signaling domain"/>
    <property type="match status" value="1"/>
</dbReference>
<dbReference type="Pfam" id="PF12698">
    <property type="entry name" value="ABC2_membrane_3"/>
    <property type="match status" value="2"/>
</dbReference>
<evidence type="ECO:0000259" key="7">
    <source>
        <dbReference type="Pfam" id="PF12698"/>
    </source>
</evidence>
<feature type="transmembrane region" description="Helical" evidence="6">
    <location>
        <begin position="627"/>
        <end position="648"/>
    </location>
</feature>
<protein>
    <submittedName>
        <fullName evidence="8">YhgE/Pip domain-containing protein</fullName>
    </submittedName>
</protein>
<name>A0A2U1K3H2_9BACI</name>
<dbReference type="GO" id="GO:0140359">
    <property type="term" value="F:ABC-type transporter activity"/>
    <property type="evidence" value="ECO:0007669"/>
    <property type="project" value="InterPro"/>
</dbReference>
<feature type="transmembrane region" description="Helical" evidence="6">
    <location>
        <begin position="560"/>
        <end position="581"/>
    </location>
</feature>
<dbReference type="AlphaFoldDB" id="A0A2U1K3H2"/>
<evidence type="ECO:0000256" key="3">
    <source>
        <dbReference type="ARBA" id="ARBA00022989"/>
    </source>
</evidence>
<feature type="transmembrane region" description="Helical" evidence="6">
    <location>
        <begin position="593"/>
        <end position="621"/>
    </location>
</feature>
<reference evidence="8 9" key="1">
    <citation type="submission" date="2018-04" db="EMBL/GenBank/DDBJ databases">
        <title>Camelliibacillus theae gen. nov., sp. nov., isolated from Pu'er tea.</title>
        <authorList>
            <person name="Niu L."/>
        </authorList>
    </citation>
    <scope>NUCLEOTIDE SEQUENCE [LARGE SCALE GENOMIC DNA]</scope>
    <source>
        <strain evidence="8 9">T8</strain>
    </source>
</reference>
<dbReference type="NCBIfam" id="TIGR03061">
    <property type="entry name" value="pip_yhgE_Nterm"/>
    <property type="match status" value="1"/>
</dbReference>
<evidence type="ECO:0000256" key="1">
    <source>
        <dbReference type="ARBA" id="ARBA00004141"/>
    </source>
</evidence>
<dbReference type="Proteomes" id="UP000245998">
    <property type="component" value="Unassembled WGS sequence"/>
</dbReference>
<gene>
    <name evidence="8" type="ORF">DCC39_08155</name>
</gene>